<keyword evidence="3" id="KW-1185">Reference proteome</keyword>
<feature type="domain" description="NADP-dependent oxidoreductase" evidence="1">
    <location>
        <begin position="7"/>
        <end position="301"/>
    </location>
</feature>
<proteinExistence type="predicted"/>
<dbReference type="GO" id="GO:0005829">
    <property type="term" value="C:cytosol"/>
    <property type="evidence" value="ECO:0007669"/>
    <property type="project" value="TreeGrafter"/>
</dbReference>
<dbReference type="AlphaFoldDB" id="A0A4R5DIU1"/>
<dbReference type="Proteomes" id="UP000294739">
    <property type="component" value="Unassembled WGS sequence"/>
</dbReference>
<comment type="caution">
    <text evidence="2">The sequence shown here is derived from an EMBL/GenBank/DDBJ whole genome shotgun (WGS) entry which is preliminary data.</text>
</comment>
<dbReference type="InParanoid" id="A0A4R5DIU1"/>
<evidence type="ECO:0000259" key="1">
    <source>
        <dbReference type="Pfam" id="PF00248"/>
    </source>
</evidence>
<dbReference type="Pfam" id="PF00248">
    <property type="entry name" value="Aldo_ket_red"/>
    <property type="match status" value="1"/>
</dbReference>
<dbReference type="InterPro" id="IPR023210">
    <property type="entry name" value="NADP_OxRdtase_dom"/>
</dbReference>
<dbReference type="InterPro" id="IPR036812">
    <property type="entry name" value="NAD(P)_OxRdtase_dom_sf"/>
</dbReference>
<dbReference type="PANTHER" id="PTHR42686">
    <property type="entry name" value="GH17980P-RELATED"/>
    <property type="match status" value="1"/>
</dbReference>
<dbReference type="PANTHER" id="PTHR42686:SF1">
    <property type="entry name" value="GH17980P-RELATED"/>
    <property type="match status" value="1"/>
</dbReference>
<dbReference type="Gene3D" id="3.20.20.100">
    <property type="entry name" value="NADP-dependent oxidoreductase domain"/>
    <property type="match status" value="1"/>
</dbReference>
<organism evidence="2 3">
    <name type="scientific">Jiangella asiatica</name>
    <dbReference type="NCBI Taxonomy" id="2530372"/>
    <lineage>
        <taxon>Bacteria</taxon>
        <taxon>Bacillati</taxon>
        <taxon>Actinomycetota</taxon>
        <taxon>Actinomycetes</taxon>
        <taxon>Jiangellales</taxon>
        <taxon>Jiangellaceae</taxon>
        <taxon>Jiangella</taxon>
    </lineage>
</organism>
<dbReference type="EMBL" id="SMKZ01000014">
    <property type="protein sequence ID" value="TDE10423.1"/>
    <property type="molecule type" value="Genomic_DNA"/>
</dbReference>
<protein>
    <submittedName>
        <fullName evidence="2">Aldo/keto reductase</fullName>
    </submittedName>
</protein>
<name>A0A4R5DIU1_9ACTN</name>
<reference evidence="2 3" key="1">
    <citation type="submission" date="2019-03" db="EMBL/GenBank/DDBJ databases">
        <title>Draft genome sequences of novel Actinobacteria.</title>
        <authorList>
            <person name="Sahin N."/>
            <person name="Ay H."/>
            <person name="Saygin H."/>
        </authorList>
    </citation>
    <scope>NUCLEOTIDE SEQUENCE [LARGE SCALE GENOMIC DNA]</scope>
    <source>
        <strain evidence="2 3">5K138</strain>
    </source>
</reference>
<evidence type="ECO:0000313" key="2">
    <source>
        <dbReference type="EMBL" id="TDE10423.1"/>
    </source>
</evidence>
<dbReference type="InterPro" id="IPR020471">
    <property type="entry name" value="AKR"/>
</dbReference>
<gene>
    <name evidence="2" type="ORF">E1269_12090</name>
</gene>
<sequence>MDLALSRLGFGAAPIAGLYSAVDDDTAAATVDAAWAAGIRYFDTAPHYGLGRSERLLGAALAGRDRDSYVLSTKAGRLLVPVDGAAGSDDEGRFAVPASHRRLWDLSRDGIRRSLDESLQRLGLDRVDLLYLHDPEDRMDEAMATALPALAELRAEGAVRAVGVGSKDAAALARLVREGDLDAVMVAGRYTLLEQPAQDALFPACAERRVGVVAAAVFNSGLLATAEPGPDATYEYGAVPPPVLRRARELAAVCAGHGVDLPRAALRFPLRHPLVSSAVVGMRSPAEVAENAARLAEPVPSALWESLARRGLIPDEEPLLDDERGARVRR</sequence>
<evidence type="ECO:0000313" key="3">
    <source>
        <dbReference type="Proteomes" id="UP000294739"/>
    </source>
</evidence>
<dbReference type="RefSeq" id="WP_131894719.1">
    <property type="nucleotide sequence ID" value="NZ_SMKZ01000014.1"/>
</dbReference>
<dbReference type="CDD" id="cd19152">
    <property type="entry name" value="AKR_AKR15A"/>
    <property type="match status" value="1"/>
</dbReference>
<dbReference type="SUPFAM" id="SSF51430">
    <property type="entry name" value="NAD(P)-linked oxidoreductase"/>
    <property type="match status" value="1"/>
</dbReference>
<dbReference type="OrthoDB" id="9768851at2"/>
<accession>A0A4R5DIU1</accession>
<dbReference type="GO" id="GO:0016491">
    <property type="term" value="F:oxidoreductase activity"/>
    <property type="evidence" value="ECO:0007669"/>
    <property type="project" value="InterPro"/>
</dbReference>